<evidence type="ECO:0000256" key="16">
    <source>
        <dbReference type="SAM" id="Phobius"/>
    </source>
</evidence>
<keyword evidence="19" id="KW-1185">Reference proteome</keyword>
<dbReference type="PROSITE" id="PS50268">
    <property type="entry name" value="CADHERIN_2"/>
    <property type="match status" value="4"/>
</dbReference>
<feature type="domain" description="Cadherin" evidence="17">
    <location>
        <begin position="113"/>
        <end position="225"/>
    </location>
</feature>
<evidence type="ECO:0000313" key="19">
    <source>
        <dbReference type="Proteomes" id="UP000314983"/>
    </source>
</evidence>
<reference evidence="18" key="4">
    <citation type="submission" date="2025-08" db="UniProtKB">
        <authorList>
            <consortium name="Ensembl"/>
        </authorList>
    </citation>
    <scope>IDENTIFICATION</scope>
</reference>
<feature type="region of interest" description="Disordered" evidence="15">
    <location>
        <begin position="316"/>
        <end position="358"/>
    </location>
</feature>
<reference evidence="18" key="3">
    <citation type="submission" date="2020-05" db="EMBL/GenBank/DDBJ databases">
        <title>Electrophorus electricus (electric eel) genome, fEleEle1, primary haplotype.</title>
        <authorList>
            <person name="Myers G."/>
            <person name="Meyer A."/>
            <person name="Fedrigo O."/>
            <person name="Formenti G."/>
            <person name="Rhie A."/>
            <person name="Tracey A."/>
            <person name="Sims Y."/>
            <person name="Jarvis E.D."/>
        </authorList>
    </citation>
    <scope>NUCLEOTIDE SEQUENCE [LARGE SCALE GENOMIC DNA]</scope>
</reference>
<dbReference type="GeneTree" id="ENSGT01030000234624"/>
<keyword evidence="7 13" id="KW-0130">Cell adhesion</keyword>
<dbReference type="Ensembl" id="ENSEEET00000000564.2">
    <property type="protein sequence ID" value="ENSEEEP00000000550.2"/>
    <property type="gene ID" value="ENSEEEG00000000392.2"/>
</dbReference>
<gene>
    <name evidence="18" type="primary">LOC113585997</name>
</gene>
<reference evidence="19" key="1">
    <citation type="journal article" date="2014" name="Science">
        <title>Nonhuman genetics. Genomic basis for the convergent evolution of electric organs.</title>
        <authorList>
            <person name="Gallant J.R."/>
            <person name="Traeger L.L."/>
            <person name="Volkening J.D."/>
            <person name="Moffett H."/>
            <person name="Chen P.H."/>
            <person name="Novina C.D."/>
            <person name="Phillips G.N.Jr."/>
            <person name="Anand R."/>
            <person name="Wells G.B."/>
            <person name="Pinch M."/>
            <person name="Guth R."/>
            <person name="Unguez G.A."/>
            <person name="Albert J.S."/>
            <person name="Zakon H.H."/>
            <person name="Samanta M.P."/>
            <person name="Sussman M.R."/>
        </authorList>
    </citation>
    <scope>NUCLEOTIDE SEQUENCE [LARGE SCALE GENOMIC DNA]</scope>
</reference>
<dbReference type="PANTHER" id="PTHR24025:SF29">
    <property type="entry name" value="DESMOGLEIN-2-LIKE-RELATED"/>
    <property type="match status" value="1"/>
</dbReference>
<dbReference type="GO" id="GO:0045216">
    <property type="term" value="P:cell-cell junction organization"/>
    <property type="evidence" value="ECO:0007669"/>
    <property type="project" value="UniProtKB-ARBA"/>
</dbReference>
<accession>A0A4W4DN50</accession>
<feature type="compositionally biased region" description="Gly residues" evidence="15">
    <location>
        <begin position="316"/>
        <end position="348"/>
    </location>
</feature>
<evidence type="ECO:0000256" key="7">
    <source>
        <dbReference type="ARBA" id="ARBA00022889"/>
    </source>
</evidence>
<feature type="transmembrane region" description="Helical" evidence="16">
    <location>
        <begin position="605"/>
        <end position="628"/>
    </location>
</feature>
<dbReference type="InterPro" id="IPR020894">
    <property type="entry name" value="Cadherin_CS"/>
</dbReference>
<dbReference type="GO" id="GO:0055113">
    <property type="term" value="P:epiboly involved in gastrulation with mouth forming second"/>
    <property type="evidence" value="ECO:0007669"/>
    <property type="project" value="UniProtKB-ARBA"/>
</dbReference>
<comment type="subcellular location">
    <subcellularLocation>
        <location evidence="1">Cell junction</location>
        <location evidence="1">Desmosome</location>
    </subcellularLocation>
    <subcellularLocation>
        <location evidence="13">Cell membrane</location>
        <topology evidence="13">Single-pass type I membrane protein</topology>
    </subcellularLocation>
</comment>
<keyword evidence="10 16" id="KW-0472">Membrane</keyword>
<dbReference type="FunFam" id="2.60.40.60:FF:000031">
    <property type="entry name" value="Cadherin 3"/>
    <property type="match status" value="1"/>
</dbReference>
<dbReference type="InterPro" id="IPR015919">
    <property type="entry name" value="Cadherin-like_sf"/>
</dbReference>
<dbReference type="STRING" id="8005.ENSEEEP00000000550"/>
<evidence type="ECO:0000256" key="5">
    <source>
        <dbReference type="ARBA" id="ARBA00022737"/>
    </source>
</evidence>
<evidence type="ECO:0000259" key="17">
    <source>
        <dbReference type="PROSITE" id="PS50268"/>
    </source>
</evidence>
<keyword evidence="3 13" id="KW-0812">Transmembrane</keyword>
<evidence type="ECO:0000256" key="1">
    <source>
        <dbReference type="ARBA" id="ARBA00004568"/>
    </source>
</evidence>
<dbReference type="FunFam" id="2.60.40.60:FF:000011">
    <property type="entry name" value="Cadherin 1"/>
    <property type="match status" value="1"/>
</dbReference>
<dbReference type="GO" id="GO:0005509">
    <property type="term" value="F:calcium ion binding"/>
    <property type="evidence" value="ECO:0007669"/>
    <property type="project" value="UniProtKB-UniRule"/>
</dbReference>
<evidence type="ECO:0000256" key="10">
    <source>
        <dbReference type="ARBA" id="ARBA00023136"/>
    </source>
</evidence>
<evidence type="ECO:0000256" key="12">
    <source>
        <dbReference type="PROSITE-ProRule" id="PRU00043"/>
    </source>
</evidence>
<dbReference type="Proteomes" id="UP000314983">
    <property type="component" value="Chromosome 3"/>
</dbReference>
<feature type="domain" description="Cadherin" evidence="17">
    <location>
        <begin position="26"/>
        <end position="113"/>
    </location>
</feature>
<dbReference type="AlphaFoldDB" id="A0A4W4DN50"/>
<feature type="region of interest" description="Disordered" evidence="15">
    <location>
        <begin position="1018"/>
        <end position="1041"/>
    </location>
</feature>
<feature type="region of interest" description="Disordered" evidence="15">
    <location>
        <begin position="379"/>
        <end position="398"/>
    </location>
</feature>
<dbReference type="FunFam" id="2.60.40.60:FF:000083">
    <property type="entry name" value="Desmoglein 1"/>
    <property type="match status" value="1"/>
</dbReference>
<dbReference type="InterPro" id="IPR050971">
    <property type="entry name" value="Cadherin-domain_protein"/>
</dbReference>
<keyword evidence="9 16" id="KW-1133">Transmembrane helix</keyword>
<keyword evidence="8" id="KW-0965">Cell junction</keyword>
<dbReference type="SMART" id="SM00112">
    <property type="entry name" value="CA"/>
    <property type="match status" value="4"/>
</dbReference>
<evidence type="ECO:0000256" key="8">
    <source>
        <dbReference type="ARBA" id="ARBA00022949"/>
    </source>
</evidence>
<feature type="domain" description="Cadherin" evidence="17">
    <location>
        <begin position="226"/>
        <end position="383"/>
    </location>
</feature>
<sequence length="1076" mass="115500">RRSQRLRREWVIPSIKLWENKRYTLDDNIGRILSDMSVDLYYTLKGPGADQPPYNLFLVDKNGNVHVTGILDREEIPEYNLVANAWFRNNTIAEKNMNLFFKVLDENDNPPVFTEPEPVSIYEGSPGGTFVTRIIATDADLPGSLHTKISYKIINQDPDNGKLFFTINKHSGNIYVKDSSLDRETQNSYVLTVKATDMDGDENGNSATTTVQINLLDINDNMPTLDKDEYVVSVDENMADAEVLRIPAMDKDEERTDNWYAIFQIVSGNEDGYFAFKTDPNTNEGILYVVKPIDFETAPNLQLGVMVENKAPPGLGGGVGSGGGDGAGGGAPGTGTGSGVEGAGGSGSRPGKPSTGFTNTGLLKQKIYSLKVNVNNKLEGPKYNPKTKHLSMSENNKGNSIPRVIATYPAIDGDTGRNAENVRYAKGYDPANWLAIDEQTAEITLTKEPDRESTYLINGTYYAKILCLTNDIPSKTATGTIAIQVEDFNDHCPRLTSLVQDMCTIQGALYVSAMDEDPPPNGIPFTFSIVPEKTQGKWSIEHLNDTTAILRTQETLWPGPKEVTVQVHDQQGLSCPEPQVLKVDVCTCDISGHCSPDVRKLKGSVLGGAGISLILLGLLMLLLIPLLLLSCQCGKAGFGGDFVDMPFDTKEHLITYNTEGLGEDRDVPLYIKPGTDATDVGGCTENGHWMNGQFMNNQWVTNHLGNSQTVTDRTNMAWKDDGLALSEQFLNHYYSGKCQELDSTAMNSLLVYNEEGRGSPAGSVSSLSFLDSGNDLEFLNDLESKFTTLAEICGGTKFMTAISAPAPAAAAAAAPTPTPAPVLAPPRPRPTIEAVSTNINTINAVNTTSTVNTASAISAHARPAQPSSVHVERNVVVNDSHTSIVTDATPAQTVLVQQQPLYYVVEPQVPSTVLLTERPAVGLGQGMYVLNGAEGVLVQGSVGAKNTGLLRSANQSGSQVLLVERGAQGGQILQGTLQRGGPTSSQGLLLVEAQGGSVIDGAFKRGFTTAGGLHVEGAGGSSGIVHGSQQRGMTTSSWSQSETVGLNRNSYQVSGLPTSRKVVIQEKKVVSSQGNL</sequence>
<feature type="domain" description="Cadherin" evidence="17">
    <location>
        <begin position="384"/>
        <end position="495"/>
    </location>
</feature>
<keyword evidence="2" id="KW-1003">Cell membrane</keyword>
<dbReference type="Gene3D" id="4.10.900.10">
    <property type="entry name" value="TCF3-CBD (Catenin binding domain)"/>
    <property type="match status" value="1"/>
</dbReference>
<evidence type="ECO:0000313" key="18">
    <source>
        <dbReference type="Ensembl" id="ENSEEEP00000000550.2"/>
    </source>
</evidence>
<keyword evidence="5" id="KW-0677">Repeat</keyword>
<dbReference type="InterPro" id="IPR027397">
    <property type="entry name" value="Catenin-bd_sf"/>
</dbReference>
<dbReference type="PRINTS" id="PR01818">
    <property type="entry name" value="DESMOCADHERN"/>
</dbReference>
<dbReference type="CDD" id="cd11304">
    <property type="entry name" value="Cadherin_repeat"/>
    <property type="match status" value="5"/>
</dbReference>
<evidence type="ECO:0000256" key="2">
    <source>
        <dbReference type="ARBA" id="ARBA00022475"/>
    </source>
</evidence>
<dbReference type="Pfam" id="PF01049">
    <property type="entry name" value="CADH_Y-type_LIR"/>
    <property type="match status" value="1"/>
</dbReference>
<evidence type="ECO:0000256" key="4">
    <source>
        <dbReference type="ARBA" id="ARBA00022723"/>
    </source>
</evidence>
<dbReference type="Pfam" id="PF00028">
    <property type="entry name" value="Cadherin"/>
    <property type="match status" value="3"/>
</dbReference>
<evidence type="ECO:0000256" key="14">
    <source>
        <dbReference type="RuleBase" id="RU004358"/>
    </source>
</evidence>
<dbReference type="InterPro" id="IPR009122">
    <property type="entry name" value="Desmosomal_cadherin"/>
</dbReference>
<evidence type="ECO:0000256" key="13">
    <source>
        <dbReference type="RuleBase" id="RU003318"/>
    </source>
</evidence>
<keyword evidence="4" id="KW-0479">Metal-binding</keyword>
<comment type="function">
    <text evidence="14">A component of desmosome cell-cell junctions which are required for positive regulation of cellular adhesion. Involved in the interaction of plaque proteins and intermediate filaments mediating cell-cell adhesion.</text>
</comment>
<evidence type="ECO:0000256" key="11">
    <source>
        <dbReference type="ARBA" id="ARBA00023180"/>
    </source>
</evidence>
<dbReference type="PANTHER" id="PTHR24025">
    <property type="entry name" value="DESMOGLEIN FAMILY MEMBER"/>
    <property type="match status" value="1"/>
</dbReference>
<dbReference type="InterPro" id="IPR000233">
    <property type="entry name" value="Cadherin_Y-type_LIR"/>
</dbReference>
<dbReference type="GO" id="GO:0030057">
    <property type="term" value="C:desmosome"/>
    <property type="evidence" value="ECO:0007669"/>
    <property type="project" value="UniProtKB-SubCell"/>
</dbReference>
<reference evidence="19" key="2">
    <citation type="journal article" date="2017" name="Sci. Adv.">
        <title>A tail of two voltages: Proteomic comparison of the three electric organs of the electric eel.</title>
        <authorList>
            <person name="Traeger L.L."/>
            <person name="Sabat G."/>
            <person name="Barrett-Wilt G.A."/>
            <person name="Wells G.B."/>
            <person name="Sussman M.R."/>
        </authorList>
    </citation>
    <scope>NUCLEOTIDE SEQUENCE [LARGE SCALE GENOMIC DNA]</scope>
</reference>
<dbReference type="PRINTS" id="PR00205">
    <property type="entry name" value="CADHERIN"/>
</dbReference>
<dbReference type="InterPro" id="IPR002126">
    <property type="entry name" value="Cadherin-like_dom"/>
</dbReference>
<dbReference type="GO" id="GO:0005886">
    <property type="term" value="C:plasma membrane"/>
    <property type="evidence" value="ECO:0007669"/>
    <property type="project" value="UniProtKB-SubCell"/>
</dbReference>
<dbReference type="SUPFAM" id="SSF49313">
    <property type="entry name" value="Cadherin-like"/>
    <property type="match status" value="5"/>
</dbReference>
<dbReference type="Gene3D" id="2.60.40.60">
    <property type="entry name" value="Cadherins"/>
    <property type="match status" value="5"/>
</dbReference>
<reference evidence="18" key="5">
    <citation type="submission" date="2025-09" db="UniProtKB">
        <authorList>
            <consortium name="Ensembl"/>
        </authorList>
    </citation>
    <scope>IDENTIFICATION</scope>
</reference>
<dbReference type="OMA" id="CQCDNRD"/>
<proteinExistence type="predicted"/>
<name>A0A4W4DN50_ELEEL</name>
<dbReference type="FunFam" id="2.60.40.60:FF:000074">
    <property type="entry name" value="Desmoglein 4"/>
    <property type="match status" value="1"/>
</dbReference>
<evidence type="ECO:0000256" key="9">
    <source>
        <dbReference type="ARBA" id="ARBA00022989"/>
    </source>
</evidence>
<keyword evidence="6 12" id="KW-0106">Calcium</keyword>
<keyword evidence="11" id="KW-0325">Glycoprotein</keyword>
<dbReference type="FunFam" id="2.60.40.60:FF:000068">
    <property type="entry name" value="Desmoglein 1"/>
    <property type="match status" value="1"/>
</dbReference>
<organism evidence="18 19">
    <name type="scientific">Electrophorus electricus</name>
    <name type="common">Electric eel</name>
    <name type="synonym">Gymnotus electricus</name>
    <dbReference type="NCBI Taxonomy" id="8005"/>
    <lineage>
        <taxon>Eukaryota</taxon>
        <taxon>Metazoa</taxon>
        <taxon>Chordata</taxon>
        <taxon>Craniata</taxon>
        <taxon>Vertebrata</taxon>
        <taxon>Euteleostomi</taxon>
        <taxon>Actinopterygii</taxon>
        <taxon>Neopterygii</taxon>
        <taxon>Teleostei</taxon>
        <taxon>Ostariophysi</taxon>
        <taxon>Gymnotiformes</taxon>
        <taxon>Gymnotoidei</taxon>
        <taxon>Gymnotidae</taxon>
        <taxon>Electrophorus</taxon>
    </lineage>
</organism>
<evidence type="ECO:0000256" key="6">
    <source>
        <dbReference type="ARBA" id="ARBA00022837"/>
    </source>
</evidence>
<dbReference type="GO" id="GO:0007156">
    <property type="term" value="P:homophilic cell adhesion via plasma membrane adhesion molecules"/>
    <property type="evidence" value="ECO:0007669"/>
    <property type="project" value="InterPro"/>
</dbReference>
<dbReference type="PROSITE" id="PS00232">
    <property type="entry name" value="CADHERIN_1"/>
    <property type="match status" value="2"/>
</dbReference>
<protein>
    <recommendedName>
        <fullName evidence="17">Cadherin domain-containing protein</fullName>
    </recommendedName>
</protein>
<evidence type="ECO:0000256" key="15">
    <source>
        <dbReference type="SAM" id="MobiDB-lite"/>
    </source>
</evidence>
<evidence type="ECO:0000256" key="3">
    <source>
        <dbReference type="ARBA" id="ARBA00022692"/>
    </source>
</evidence>
<feature type="compositionally biased region" description="Polar residues" evidence="15">
    <location>
        <begin position="1027"/>
        <end position="1041"/>
    </location>
</feature>